<gene>
    <name evidence="2" type="ORF">TRAVEDRAFT_84308</name>
</gene>
<dbReference type="RefSeq" id="XP_008045685.1">
    <property type="nucleotide sequence ID" value="XM_008047494.1"/>
</dbReference>
<feature type="non-terminal residue" evidence="2">
    <location>
        <position position="98"/>
    </location>
</feature>
<feature type="region of interest" description="Disordered" evidence="1">
    <location>
        <begin position="61"/>
        <end position="98"/>
    </location>
</feature>
<dbReference type="EMBL" id="JH711804">
    <property type="protein sequence ID" value="EIW51436.1"/>
    <property type="molecule type" value="Genomic_DNA"/>
</dbReference>
<reference evidence="3" key="1">
    <citation type="journal article" date="2012" name="Science">
        <title>The Paleozoic origin of enzymatic lignin decomposition reconstructed from 31 fungal genomes.</title>
        <authorList>
            <person name="Floudas D."/>
            <person name="Binder M."/>
            <person name="Riley R."/>
            <person name="Barry K."/>
            <person name="Blanchette R.A."/>
            <person name="Henrissat B."/>
            <person name="Martinez A.T."/>
            <person name="Otillar R."/>
            <person name="Spatafora J.W."/>
            <person name="Yadav J.S."/>
            <person name="Aerts A."/>
            <person name="Benoit I."/>
            <person name="Boyd A."/>
            <person name="Carlson A."/>
            <person name="Copeland A."/>
            <person name="Coutinho P.M."/>
            <person name="de Vries R.P."/>
            <person name="Ferreira P."/>
            <person name="Findley K."/>
            <person name="Foster B."/>
            <person name="Gaskell J."/>
            <person name="Glotzer D."/>
            <person name="Gorecki P."/>
            <person name="Heitman J."/>
            <person name="Hesse C."/>
            <person name="Hori C."/>
            <person name="Igarashi K."/>
            <person name="Jurgens J.A."/>
            <person name="Kallen N."/>
            <person name="Kersten P."/>
            <person name="Kohler A."/>
            <person name="Kuees U."/>
            <person name="Kumar T.K.A."/>
            <person name="Kuo A."/>
            <person name="LaButti K."/>
            <person name="Larrondo L.F."/>
            <person name="Lindquist E."/>
            <person name="Ling A."/>
            <person name="Lombard V."/>
            <person name="Lucas S."/>
            <person name="Lundell T."/>
            <person name="Martin R."/>
            <person name="McLaughlin D.J."/>
            <person name="Morgenstern I."/>
            <person name="Morin E."/>
            <person name="Murat C."/>
            <person name="Nagy L.G."/>
            <person name="Nolan M."/>
            <person name="Ohm R.A."/>
            <person name="Patyshakuliyeva A."/>
            <person name="Rokas A."/>
            <person name="Ruiz-Duenas F.J."/>
            <person name="Sabat G."/>
            <person name="Salamov A."/>
            <person name="Samejima M."/>
            <person name="Schmutz J."/>
            <person name="Slot J.C."/>
            <person name="St John F."/>
            <person name="Stenlid J."/>
            <person name="Sun H."/>
            <person name="Sun S."/>
            <person name="Syed K."/>
            <person name="Tsang A."/>
            <person name="Wiebenga A."/>
            <person name="Young D."/>
            <person name="Pisabarro A."/>
            <person name="Eastwood D.C."/>
            <person name="Martin F."/>
            <person name="Cullen D."/>
            <person name="Grigoriev I.V."/>
            <person name="Hibbett D.S."/>
        </authorList>
    </citation>
    <scope>NUCLEOTIDE SEQUENCE [LARGE SCALE GENOMIC DNA]</scope>
    <source>
        <strain evidence="3">FP-101664</strain>
    </source>
</reference>
<name>R7S6D8_TRAVS</name>
<evidence type="ECO:0000256" key="1">
    <source>
        <dbReference type="SAM" id="MobiDB-lite"/>
    </source>
</evidence>
<dbReference type="KEGG" id="tvs:TRAVEDRAFT_84308"/>
<keyword evidence="3" id="KW-1185">Reference proteome</keyword>
<proteinExistence type="predicted"/>
<feature type="non-terminal residue" evidence="2">
    <location>
        <position position="1"/>
    </location>
</feature>
<feature type="region of interest" description="Disordered" evidence="1">
    <location>
        <begin position="1"/>
        <end position="23"/>
    </location>
</feature>
<dbReference type="GeneID" id="19420538"/>
<dbReference type="Proteomes" id="UP000054317">
    <property type="component" value="Unassembled WGS sequence"/>
</dbReference>
<dbReference type="AlphaFoldDB" id="R7S6D8"/>
<accession>R7S6D8</accession>
<feature type="compositionally biased region" description="Basic and acidic residues" evidence="1">
    <location>
        <begin position="61"/>
        <end position="86"/>
    </location>
</feature>
<organism evidence="2 3">
    <name type="scientific">Trametes versicolor (strain FP-101664)</name>
    <name type="common">White-rot fungus</name>
    <name type="synonym">Coriolus versicolor</name>
    <dbReference type="NCBI Taxonomy" id="717944"/>
    <lineage>
        <taxon>Eukaryota</taxon>
        <taxon>Fungi</taxon>
        <taxon>Dikarya</taxon>
        <taxon>Basidiomycota</taxon>
        <taxon>Agaricomycotina</taxon>
        <taxon>Agaricomycetes</taxon>
        <taxon>Polyporales</taxon>
        <taxon>Polyporaceae</taxon>
        <taxon>Trametes</taxon>
    </lineage>
</organism>
<evidence type="ECO:0000313" key="2">
    <source>
        <dbReference type="EMBL" id="EIW51436.1"/>
    </source>
</evidence>
<sequence>GYGFHERGPVVGHDLGESAPSTEDILEDEIRDSLRVFDSEHPPLDVERERASGLDDHLEAVRDGEQHRVYVDSSEKTGGERDRRGQQDLADLTGLANV</sequence>
<protein>
    <submittedName>
        <fullName evidence="2">Uncharacterized protein</fullName>
    </submittedName>
</protein>
<evidence type="ECO:0000313" key="3">
    <source>
        <dbReference type="Proteomes" id="UP000054317"/>
    </source>
</evidence>